<feature type="chain" id="PRO_5019366390" description="EGF-like domain-containing protein" evidence="2">
    <location>
        <begin position="20"/>
        <end position="376"/>
    </location>
</feature>
<dbReference type="PROSITE" id="PS01248">
    <property type="entry name" value="EGF_LAM_1"/>
    <property type="match status" value="1"/>
</dbReference>
<comment type="caution">
    <text evidence="1">Lacks conserved residue(s) required for the propagation of feature annotation.</text>
</comment>
<dbReference type="SMART" id="SM00181">
    <property type="entry name" value="EGF"/>
    <property type="match status" value="2"/>
</dbReference>
<keyword evidence="2" id="KW-0732">Signal</keyword>
<evidence type="ECO:0000259" key="3">
    <source>
        <dbReference type="PROSITE" id="PS50026"/>
    </source>
</evidence>
<organism evidence="4 5">
    <name type="scientific">Saitozyma podzolica</name>
    <dbReference type="NCBI Taxonomy" id="1890683"/>
    <lineage>
        <taxon>Eukaryota</taxon>
        <taxon>Fungi</taxon>
        <taxon>Dikarya</taxon>
        <taxon>Basidiomycota</taxon>
        <taxon>Agaricomycotina</taxon>
        <taxon>Tremellomycetes</taxon>
        <taxon>Tremellales</taxon>
        <taxon>Trimorphomycetaceae</taxon>
        <taxon>Saitozyma</taxon>
    </lineage>
</organism>
<dbReference type="Proteomes" id="UP000279259">
    <property type="component" value="Unassembled WGS sequence"/>
</dbReference>
<evidence type="ECO:0000313" key="4">
    <source>
        <dbReference type="EMBL" id="RSH88980.1"/>
    </source>
</evidence>
<dbReference type="PROSITE" id="PS00022">
    <property type="entry name" value="EGF_1"/>
    <property type="match status" value="1"/>
</dbReference>
<keyword evidence="1" id="KW-1015">Disulfide bond</keyword>
<evidence type="ECO:0000256" key="2">
    <source>
        <dbReference type="SAM" id="SignalP"/>
    </source>
</evidence>
<sequence length="376" mass="39801">MSRSTTVLFVLTLLSGSLASQICSPFTCLKGSSSSPVLAVDASSDTYLLPGTYTTSGQLALSGLEPVTSLNETTSVTSSSLIISPPPRPVSFKSKTFTGKTSTWTSAAWSSDSWSSLYLPDGWYAVVAPGETLWSAIPDSDQLPSQLSRKISKAASSACNPPCSSNGVCTPSTTGNSSATCACTSGWTGASCDTCATGYYGSTCKTCASNCTVCDDGLDGTGSCLGTATDSSDECNCLHGTCTGSGDCICSAGYITNSTSGDAKCWTCAAGFYQDSTGNCSGGMSFGVLQLHASIRHQLDCDLHELRIRHVPQHCQPCDLPSLERELFVWDLLELDELVVSELFSRLLVVYWPFDVRLPRLRIATRQSSRLMCRQM</sequence>
<reference evidence="4 5" key="1">
    <citation type="submission" date="2018-11" db="EMBL/GenBank/DDBJ databases">
        <title>Genome sequence of Saitozyma podzolica DSM 27192.</title>
        <authorList>
            <person name="Aliyu H."/>
            <person name="Gorte O."/>
            <person name="Ochsenreither K."/>
        </authorList>
    </citation>
    <scope>NUCLEOTIDE SEQUENCE [LARGE SCALE GENOMIC DNA]</scope>
    <source>
        <strain evidence="4 5">DSM 27192</strain>
    </source>
</reference>
<proteinExistence type="predicted"/>
<gene>
    <name evidence="4" type="ORF">EHS25_002642</name>
</gene>
<dbReference type="EMBL" id="RSCD01000015">
    <property type="protein sequence ID" value="RSH88980.1"/>
    <property type="molecule type" value="Genomic_DNA"/>
</dbReference>
<protein>
    <recommendedName>
        <fullName evidence="3">EGF-like domain-containing protein</fullName>
    </recommendedName>
</protein>
<dbReference type="STRING" id="1890683.A0A427YCX1"/>
<dbReference type="InterPro" id="IPR000742">
    <property type="entry name" value="EGF"/>
</dbReference>
<keyword evidence="1" id="KW-0245">EGF-like domain</keyword>
<feature type="disulfide bond" evidence="1">
    <location>
        <begin position="183"/>
        <end position="192"/>
    </location>
</feature>
<evidence type="ECO:0000313" key="5">
    <source>
        <dbReference type="Proteomes" id="UP000279259"/>
    </source>
</evidence>
<comment type="caution">
    <text evidence="4">The sequence shown here is derived from an EMBL/GenBank/DDBJ whole genome shotgun (WGS) entry which is preliminary data.</text>
</comment>
<evidence type="ECO:0000256" key="1">
    <source>
        <dbReference type="PROSITE-ProRule" id="PRU00076"/>
    </source>
</evidence>
<feature type="disulfide bond" evidence="1">
    <location>
        <begin position="159"/>
        <end position="169"/>
    </location>
</feature>
<keyword evidence="5" id="KW-1185">Reference proteome</keyword>
<dbReference type="PROSITE" id="PS50026">
    <property type="entry name" value="EGF_3"/>
    <property type="match status" value="1"/>
</dbReference>
<dbReference type="InterPro" id="IPR002049">
    <property type="entry name" value="LE_dom"/>
</dbReference>
<dbReference type="AlphaFoldDB" id="A0A427YCX1"/>
<dbReference type="Pfam" id="PF23106">
    <property type="entry name" value="EGF_Teneurin"/>
    <property type="match status" value="1"/>
</dbReference>
<dbReference type="Gene3D" id="2.10.25.10">
    <property type="entry name" value="Laminin"/>
    <property type="match status" value="1"/>
</dbReference>
<feature type="signal peptide" evidence="2">
    <location>
        <begin position="1"/>
        <end position="19"/>
    </location>
</feature>
<dbReference type="OrthoDB" id="2563779at2759"/>
<accession>A0A427YCX1</accession>
<name>A0A427YCX1_9TREE</name>
<feature type="domain" description="EGF-like" evidence="3">
    <location>
        <begin position="155"/>
        <end position="193"/>
    </location>
</feature>